<dbReference type="PANTHER" id="PTHR43483">
    <property type="entry name" value="MEMBRANE TRANSPORTER PROTEIN HI_0806-RELATED"/>
    <property type="match status" value="1"/>
</dbReference>
<feature type="transmembrane region" description="Helical" evidence="5">
    <location>
        <begin position="137"/>
        <end position="155"/>
    </location>
</feature>
<feature type="transmembrane region" description="Helical" evidence="5">
    <location>
        <begin position="238"/>
        <end position="260"/>
    </location>
</feature>
<evidence type="ECO:0000313" key="7">
    <source>
        <dbReference type="Proteomes" id="UP000831327"/>
    </source>
</evidence>
<accession>A0ABN6NYK9</accession>
<protein>
    <recommendedName>
        <fullName evidence="5">Probable membrane transporter protein</fullName>
    </recommendedName>
</protein>
<proteinExistence type="inferred from homology"/>
<organism evidence="6 7">
    <name type="scientific">Roseomonas fluvialis</name>
    <dbReference type="NCBI Taxonomy" id="1750527"/>
    <lineage>
        <taxon>Bacteria</taxon>
        <taxon>Pseudomonadati</taxon>
        <taxon>Pseudomonadota</taxon>
        <taxon>Alphaproteobacteria</taxon>
        <taxon>Acetobacterales</taxon>
        <taxon>Roseomonadaceae</taxon>
        <taxon>Roseomonas</taxon>
    </lineage>
</organism>
<feature type="transmembrane region" description="Helical" evidence="5">
    <location>
        <begin position="175"/>
        <end position="198"/>
    </location>
</feature>
<dbReference type="Proteomes" id="UP000831327">
    <property type="component" value="Chromosome"/>
</dbReference>
<keyword evidence="5" id="KW-1003">Cell membrane</keyword>
<dbReference type="EMBL" id="AP025637">
    <property type="protein sequence ID" value="BDG71276.1"/>
    <property type="molecule type" value="Genomic_DNA"/>
</dbReference>
<keyword evidence="3 5" id="KW-1133">Transmembrane helix</keyword>
<reference evidence="6 7" key="1">
    <citation type="journal article" date="2016" name="Microbes Environ.">
        <title>Phylogenetically diverse aerobic anoxygenic phototrophic bacteria isolated from epilithic biofilms in Tama river, Japan.</title>
        <authorList>
            <person name="Hirose S."/>
            <person name="Matsuura K."/>
            <person name="Haruta S."/>
        </authorList>
    </citation>
    <scope>NUCLEOTIDE SEQUENCE [LARGE SCALE GENOMIC DNA]</scope>
    <source>
        <strain evidence="6 7">S08</strain>
    </source>
</reference>
<evidence type="ECO:0000256" key="2">
    <source>
        <dbReference type="ARBA" id="ARBA00022692"/>
    </source>
</evidence>
<evidence type="ECO:0000256" key="4">
    <source>
        <dbReference type="ARBA" id="ARBA00023136"/>
    </source>
</evidence>
<keyword evidence="7" id="KW-1185">Reference proteome</keyword>
<feature type="transmembrane region" description="Helical" evidence="5">
    <location>
        <begin position="272"/>
        <end position="293"/>
    </location>
</feature>
<feature type="transmembrane region" description="Helical" evidence="5">
    <location>
        <begin position="29"/>
        <end position="62"/>
    </location>
</feature>
<keyword evidence="4 5" id="KW-0472">Membrane</keyword>
<feature type="transmembrane region" description="Helical" evidence="5">
    <location>
        <begin position="112"/>
        <end position="130"/>
    </location>
</feature>
<dbReference type="InterPro" id="IPR002781">
    <property type="entry name" value="TM_pro_TauE-like"/>
</dbReference>
<feature type="transmembrane region" description="Helical" evidence="5">
    <location>
        <begin position="205"/>
        <end position="226"/>
    </location>
</feature>
<evidence type="ECO:0000313" key="6">
    <source>
        <dbReference type="EMBL" id="BDG71276.1"/>
    </source>
</evidence>
<name>A0ABN6NYK9_9PROT</name>
<comment type="similarity">
    <text evidence="5">Belongs to the 4-toluene sulfonate uptake permease (TSUP) (TC 2.A.102) family.</text>
</comment>
<evidence type="ECO:0000256" key="1">
    <source>
        <dbReference type="ARBA" id="ARBA00004141"/>
    </source>
</evidence>
<gene>
    <name evidence="6" type="ORF">Rmf_12050</name>
</gene>
<dbReference type="Pfam" id="PF01925">
    <property type="entry name" value="TauE"/>
    <property type="match status" value="1"/>
</dbReference>
<comment type="subcellular location">
    <subcellularLocation>
        <location evidence="5">Cell membrane</location>
        <topology evidence="5">Multi-pass membrane protein</topology>
    </subcellularLocation>
    <subcellularLocation>
        <location evidence="1">Membrane</location>
        <topology evidence="1">Multi-pass membrane protein</topology>
    </subcellularLocation>
</comment>
<dbReference type="PANTHER" id="PTHR43483:SF3">
    <property type="entry name" value="MEMBRANE TRANSPORTER PROTEIN HI_0806-RELATED"/>
    <property type="match status" value="1"/>
</dbReference>
<evidence type="ECO:0000256" key="5">
    <source>
        <dbReference type="RuleBase" id="RU363041"/>
    </source>
</evidence>
<keyword evidence="2 5" id="KW-0812">Transmembrane</keyword>
<sequence>MGQRVCHIAFPSPIPDIAMDHLTDPFWLLALAAAMAVTGLVSGTLAGLLGVGGGIVIVPLLFNVFPLFGIPESIQMKVAVATSLATIIPTSIQSARKHYATGTMDVALLKSIWPAMLAGVAFGTFIGVYVKGEGLTAVFAMVSLLVALNMGFTGVDFKITDSVPSGPPRAALGMGIGSVSAMMGIGGGTLGVPLLSMFGYPIRQAVATASAFGLIISVPATIGFVLGGWNDARLPPFSLGYVSLIGFALIAPSSILATPWGVKLAHTIPPLWLKRAFAVFLAATSLRMFWSLFT</sequence>
<evidence type="ECO:0000256" key="3">
    <source>
        <dbReference type="ARBA" id="ARBA00022989"/>
    </source>
</evidence>